<organism evidence="1 2">
    <name type="scientific">Kitasatospora terrestris</name>
    <dbReference type="NCBI Taxonomy" id="258051"/>
    <lineage>
        <taxon>Bacteria</taxon>
        <taxon>Bacillati</taxon>
        <taxon>Actinomycetota</taxon>
        <taxon>Actinomycetes</taxon>
        <taxon>Kitasatosporales</taxon>
        <taxon>Streptomycetaceae</taxon>
        <taxon>Kitasatospora</taxon>
    </lineage>
</organism>
<proteinExistence type="predicted"/>
<gene>
    <name evidence="1" type="ORF">GCM10023235_42200</name>
</gene>
<dbReference type="EMBL" id="BAABIS010000001">
    <property type="protein sequence ID" value="GAA4859893.1"/>
    <property type="molecule type" value="Genomic_DNA"/>
</dbReference>
<reference evidence="2" key="1">
    <citation type="journal article" date="2019" name="Int. J. Syst. Evol. Microbiol.">
        <title>The Global Catalogue of Microorganisms (GCM) 10K type strain sequencing project: providing services to taxonomists for standard genome sequencing and annotation.</title>
        <authorList>
            <consortium name="The Broad Institute Genomics Platform"/>
            <consortium name="The Broad Institute Genome Sequencing Center for Infectious Disease"/>
            <person name="Wu L."/>
            <person name="Ma J."/>
        </authorList>
    </citation>
    <scope>NUCLEOTIDE SEQUENCE [LARGE SCALE GENOMIC DNA]</scope>
    <source>
        <strain evidence="2">JCM 13006</strain>
    </source>
</reference>
<dbReference type="Proteomes" id="UP001501752">
    <property type="component" value="Unassembled WGS sequence"/>
</dbReference>
<comment type="caution">
    <text evidence="1">The sequence shown here is derived from an EMBL/GenBank/DDBJ whole genome shotgun (WGS) entry which is preliminary data.</text>
</comment>
<protein>
    <submittedName>
        <fullName evidence="1">DegT/DnrJ/EryC1/StrS family aminotransferase</fullName>
    </submittedName>
</protein>
<keyword evidence="1" id="KW-0032">Aminotransferase</keyword>
<accession>A0ABP9DV45</accession>
<name>A0ABP9DV45_9ACTN</name>
<evidence type="ECO:0000313" key="2">
    <source>
        <dbReference type="Proteomes" id="UP001501752"/>
    </source>
</evidence>
<evidence type="ECO:0000313" key="1">
    <source>
        <dbReference type="EMBL" id="GAA4859893.1"/>
    </source>
</evidence>
<dbReference type="RefSeq" id="WP_345698406.1">
    <property type="nucleotide sequence ID" value="NZ_BAABIS010000001.1"/>
</dbReference>
<sequence>MELFDTATVLTRVLTSGVVMSIEKSDRELPGLERLLTKQTGRSKAVLLNSRSGAVHAALAGQGIGHGDAISAPVLSEPDRRFLAWLGVEVREERADGGPVAFEKITLDAENADRLGELAAGVTAPALVVDLTGLGFGPAAAVLTDDPEIWARAERLKIFGAYDLRTMWTQQEDAAELVPGVQFNYRLSPLVAACVRMALGQAARPLTTSGATT</sequence>
<dbReference type="GO" id="GO:0008483">
    <property type="term" value="F:transaminase activity"/>
    <property type="evidence" value="ECO:0007669"/>
    <property type="project" value="UniProtKB-KW"/>
</dbReference>
<keyword evidence="2" id="KW-1185">Reference proteome</keyword>
<keyword evidence="1" id="KW-0808">Transferase</keyword>